<evidence type="ECO:0000256" key="2">
    <source>
        <dbReference type="ARBA" id="ARBA00007544"/>
    </source>
</evidence>
<feature type="binding site" evidence="14">
    <location>
        <begin position="171"/>
        <end position="172"/>
    </location>
    <ligand>
        <name>S-adenosyl-L-methionine</name>
        <dbReference type="ChEBI" id="CHEBI:59789"/>
    </ligand>
</feature>
<dbReference type="CDD" id="cd01335">
    <property type="entry name" value="Radical_SAM"/>
    <property type="match status" value="1"/>
</dbReference>
<evidence type="ECO:0000259" key="15">
    <source>
        <dbReference type="PROSITE" id="PS51918"/>
    </source>
</evidence>
<dbReference type="InterPro" id="IPR048641">
    <property type="entry name" value="RlmN_N"/>
</dbReference>
<feature type="domain" description="Radical SAM core" evidence="15">
    <location>
        <begin position="110"/>
        <end position="340"/>
    </location>
</feature>
<evidence type="ECO:0000313" key="17">
    <source>
        <dbReference type="Proteomes" id="UP001596052"/>
    </source>
</evidence>
<dbReference type="SMART" id="SM00729">
    <property type="entry name" value="Elp3"/>
    <property type="match status" value="1"/>
</dbReference>
<evidence type="ECO:0000256" key="9">
    <source>
        <dbReference type="ARBA" id="ARBA00022694"/>
    </source>
</evidence>
<feature type="binding site" evidence="14">
    <location>
        <position position="203"/>
    </location>
    <ligand>
        <name>S-adenosyl-L-methionine</name>
        <dbReference type="ChEBI" id="CHEBI:59789"/>
    </ligand>
</feature>
<evidence type="ECO:0000256" key="11">
    <source>
        <dbReference type="ARBA" id="ARBA00023004"/>
    </source>
</evidence>
<comment type="catalytic activity">
    <reaction evidence="14">
        <text>adenosine(2503) in 23S rRNA + 2 reduced [2Fe-2S]-[ferredoxin] + 2 S-adenosyl-L-methionine = 2-methyladenosine(2503) in 23S rRNA + 5'-deoxyadenosine + L-methionine + 2 oxidized [2Fe-2S]-[ferredoxin] + S-adenosyl-L-homocysteine</text>
        <dbReference type="Rhea" id="RHEA:42916"/>
        <dbReference type="Rhea" id="RHEA-COMP:10000"/>
        <dbReference type="Rhea" id="RHEA-COMP:10001"/>
        <dbReference type="Rhea" id="RHEA-COMP:10152"/>
        <dbReference type="Rhea" id="RHEA-COMP:10282"/>
        <dbReference type="ChEBI" id="CHEBI:17319"/>
        <dbReference type="ChEBI" id="CHEBI:33737"/>
        <dbReference type="ChEBI" id="CHEBI:33738"/>
        <dbReference type="ChEBI" id="CHEBI:57844"/>
        <dbReference type="ChEBI" id="CHEBI:57856"/>
        <dbReference type="ChEBI" id="CHEBI:59789"/>
        <dbReference type="ChEBI" id="CHEBI:74411"/>
        <dbReference type="ChEBI" id="CHEBI:74497"/>
        <dbReference type="EC" id="2.1.1.192"/>
    </reaction>
</comment>
<dbReference type="InterPro" id="IPR027492">
    <property type="entry name" value="RNA_MTrfase_RlmN"/>
</dbReference>
<dbReference type="PROSITE" id="PS51918">
    <property type="entry name" value="RADICAL_SAM"/>
    <property type="match status" value="1"/>
</dbReference>
<comment type="function">
    <text evidence="14">Specifically methylates position 2 of adenine 2503 in 23S rRNA and position 2 of adenine 37 in tRNAs.</text>
</comment>
<feature type="binding site" evidence="14">
    <location>
        <position position="124"/>
    </location>
    <ligand>
        <name>[4Fe-4S] cluster</name>
        <dbReference type="ChEBI" id="CHEBI:49883"/>
        <note>4Fe-4S-S-AdoMet</note>
    </ligand>
</feature>
<evidence type="ECO:0000256" key="8">
    <source>
        <dbReference type="ARBA" id="ARBA00022691"/>
    </source>
</evidence>
<dbReference type="Gene3D" id="3.20.20.70">
    <property type="entry name" value="Aldolase class I"/>
    <property type="match status" value="1"/>
</dbReference>
<dbReference type="SFLD" id="SFLDG01062">
    <property type="entry name" value="methyltransferase_(Class_A)"/>
    <property type="match status" value="1"/>
</dbReference>
<keyword evidence="17" id="KW-1185">Reference proteome</keyword>
<evidence type="ECO:0000256" key="14">
    <source>
        <dbReference type="HAMAP-Rule" id="MF_01849"/>
    </source>
</evidence>
<keyword evidence="9 14" id="KW-0819">tRNA processing</keyword>
<reference evidence="17" key="1">
    <citation type="journal article" date="2019" name="Int. J. Syst. Evol. Microbiol.">
        <title>The Global Catalogue of Microorganisms (GCM) 10K type strain sequencing project: providing services to taxonomists for standard genome sequencing and annotation.</title>
        <authorList>
            <consortium name="The Broad Institute Genomics Platform"/>
            <consortium name="The Broad Institute Genome Sequencing Center for Infectious Disease"/>
            <person name="Wu L."/>
            <person name="Ma J."/>
        </authorList>
    </citation>
    <scope>NUCLEOTIDE SEQUENCE [LARGE SCALE GENOMIC DNA]</scope>
    <source>
        <strain evidence="17">CGMCC 4.1469</strain>
    </source>
</reference>
<dbReference type="Proteomes" id="UP001596052">
    <property type="component" value="Unassembled WGS sequence"/>
</dbReference>
<comment type="caution">
    <text evidence="14">Lacks conserved residue(s) required for the propagation of feature annotation.</text>
</comment>
<feature type="binding site" evidence="14">
    <location>
        <position position="128"/>
    </location>
    <ligand>
        <name>[4Fe-4S] cluster</name>
        <dbReference type="ChEBI" id="CHEBI:49883"/>
        <note>4Fe-4S-S-AdoMet</note>
    </ligand>
</feature>
<feature type="active site" description="S-methylcysteine intermediate" evidence="14">
    <location>
        <position position="345"/>
    </location>
</feature>
<evidence type="ECO:0000256" key="4">
    <source>
        <dbReference type="ARBA" id="ARBA00022490"/>
    </source>
</evidence>
<evidence type="ECO:0000256" key="13">
    <source>
        <dbReference type="ARBA" id="ARBA00023157"/>
    </source>
</evidence>
<comment type="similarity">
    <text evidence="2 14">Belongs to the radical SAM superfamily. RlmN family.</text>
</comment>
<dbReference type="SUPFAM" id="SSF102114">
    <property type="entry name" value="Radical SAM enzymes"/>
    <property type="match status" value="1"/>
</dbReference>
<keyword evidence="7 14" id="KW-0808">Transferase</keyword>
<proteinExistence type="inferred from homology"/>
<evidence type="ECO:0000256" key="12">
    <source>
        <dbReference type="ARBA" id="ARBA00023014"/>
    </source>
</evidence>
<dbReference type="Gene3D" id="1.10.150.530">
    <property type="match status" value="1"/>
</dbReference>
<dbReference type="InterPro" id="IPR006638">
    <property type="entry name" value="Elp3/MiaA/NifB-like_rSAM"/>
</dbReference>
<keyword evidence="6 14" id="KW-0489">Methyltransferase</keyword>
<keyword evidence="5 14" id="KW-0698">rRNA processing</keyword>
<evidence type="ECO:0000256" key="10">
    <source>
        <dbReference type="ARBA" id="ARBA00022723"/>
    </source>
</evidence>
<feature type="binding site" evidence="14">
    <location>
        <begin position="226"/>
        <end position="228"/>
    </location>
    <ligand>
        <name>S-adenosyl-L-methionine</name>
        <dbReference type="ChEBI" id="CHEBI:59789"/>
    </ligand>
</feature>
<dbReference type="SFLD" id="SFLDS00029">
    <property type="entry name" value="Radical_SAM"/>
    <property type="match status" value="1"/>
</dbReference>
<dbReference type="InterPro" id="IPR013785">
    <property type="entry name" value="Aldolase_TIM"/>
</dbReference>
<dbReference type="InterPro" id="IPR058240">
    <property type="entry name" value="rSAM_sf"/>
</dbReference>
<dbReference type="Pfam" id="PF21016">
    <property type="entry name" value="RlmN_N"/>
    <property type="match status" value="1"/>
</dbReference>
<feature type="binding site" evidence="14">
    <location>
        <position position="302"/>
    </location>
    <ligand>
        <name>S-adenosyl-L-methionine</name>
        <dbReference type="ChEBI" id="CHEBI:59789"/>
    </ligand>
</feature>
<protein>
    <recommendedName>
        <fullName evidence="14">Probable dual-specificity RNA methyltransferase RlmN</fullName>
        <ecNumber evidence="14">2.1.1.192</ecNumber>
    </recommendedName>
    <alternativeName>
        <fullName evidence="14">23S rRNA (adenine(2503)-C(2))-methyltransferase</fullName>
    </alternativeName>
    <alternativeName>
        <fullName evidence="14">23S rRNA m2A2503 methyltransferase</fullName>
    </alternativeName>
    <alternativeName>
        <fullName evidence="14">Ribosomal RNA large subunit methyltransferase N</fullName>
    </alternativeName>
    <alternativeName>
        <fullName evidence="14">tRNA (adenine(37)-C(2))-methyltransferase</fullName>
    </alternativeName>
    <alternativeName>
        <fullName evidence="14">tRNA m2A37 methyltransferase</fullName>
    </alternativeName>
</protein>
<dbReference type="InterPro" id="IPR004383">
    <property type="entry name" value="rRNA_lsu_MTrfase_RlmN/Cfr"/>
</dbReference>
<dbReference type="EC" id="2.1.1.192" evidence="14"/>
<comment type="caution">
    <text evidence="16">The sequence shown here is derived from an EMBL/GenBank/DDBJ whole genome shotgun (WGS) entry which is preliminary data.</text>
</comment>
<keyword evidence="11 14" id="KW-0408">Iron</keyword>
<dbReference type="InterPro" id="IPR007197">
    <property type="entry name" value="rSAM"/>
</dbReference>
<comment type="miscellaneous">
    <text evidence="14">Reaction proceeds by a ping-pong mechanism involving intermediate methylation of a conserved cysteine residue.</text>
</comment>
<sequence>MSITPAPQGLLGMKPEEIAAVFTELGQPAFRARQLVEWVFAKRAATFEAMTNLPKATREALATRFVTRTMTIAKVTGSSDTTRKFLLKLHDGRYVETVLIPANPALYGGASDRRTLCVSSQVGCAYDCKFCASGLAGFTRNLTAAEIVEQIVQVEAYAGERVDNLVFMGMGEPLANFSNVTKAIEILNAEWGIGIGARHMTVSTSGLAPQIKKLADFPLQIRLAISLHGATDEVREKIMPVNRKHNLAELFEALDYWNQKRKQFLTFEFILIANVNDSLQQAQALAKRARSANAKVNLIPYNTVDGLDWVRPSEAAQDAFLAVLLNAGVTATLRREKGHDIAAACGQLRLKQETELGIIESPIPAKRITIGGGAD</sequence>
<dbReference type="GO" id="GO:0008168">
    <property type="term" value="F:methyltransferase activity"/>
    <property type="evidence" value="ECO:0007669"/>
    <property type="project" value="UniProtKB-KW"/>
</dbReference>
<keyword evidence="10 14" id="KW-0479">Metal-binding</keyword>
<dbReference type="EMBL" id="JBHSMQ010000005">
    <property type="protein sequence ID" value="MFC5456353.1"/>
    <property type="molecule type" value="Genomic_DNA"/>
</dbReference>
<evidence type="ECO:0000313" key="16">
    <source>
        <dbReference type="EMBL" id="MFC5456353.1"/>
    </source>
</evidence>
<keyword evidence="4 14" id="KW-0963">Cytoplasm</keyword>
<dbReference type="NCBIfam" id="TIGR00048">
    <property type="entry name" value="rRNA_mod_RlmN"/>
    <property type="match status" value="1"/>
</dbReference>
<feature type="active site" description="Proton acceptor" evidence="14">
    <location>
        <position position="96"/>
    </location>
</feature>
<dbReference type="GO" id="GO:0032259">
    <property type="term" value="P:methylation"/>
    <property type="evidence" value="ECO:0007669"/>
    <property type="project" value="UniProtKB-KW"/>
</dbReference>
<comment type="cofactor">
    <cofactor evidence="14">
        <name>[4Fe-4S] cluster</name>
        <dbReference type="ChEBI" id="CHEBI:49883"/>
    </cofactor>
    <text evidence="14">Binds 1 [4Fe-4S] cluster. The cluster is coordinated with 3 cysteines and an exchangeable S-adenosyl-L-methionine.</text>
</comment>
<keyword evidence="8 14" id="KW-0949">S-adenosyl-L-methionine</keyword>
<dbReference type="PIRSF" id="PIRSF006004">
    <property type="entry name" value="CHP00048"/>
    <property type="match status" value="1"/>
</dbReference>
<dbReference type="InterPro" id="IPR040072">
    <property type="entry name" value="Methyltransferase_A"/>
</dbReference>
<feature type="binding site" evidence="14">
    <location>
        <position position="131"/>
    </location>
    <ligand>
        <name>[4Fe-4S] cluster</name>
        <dbReference type="ChEBI" id="CHEBI:49883"/>
        <note>4Fe-4S-S-AdoMet</note>
    </ligand>
</feature>
<comment type="subcellular location">
    <subcellularLocation>
        <location evidence="1 14">Cytoplasm</location>
    </subcellularLocation>
</comment>
<evidence type="ECO:0000256" key="7">
    <source>
        <dbReference type="ARBA" id="ARBA00022679"/>
    </source>
</evidence>
<dbReference type="SFLD" id="SFLDF00275">
    <property type="entry name" value="adenosine_C2_methyltransferase"/>
    <property type="match status" value="1"/>
</dbReference>
<keyword evidence="3 14" id="KW-0004">4Fe-4S</keyword>
<evidence type="ECO:0000256" key="1">
    <source>
        <dbReference type="ARBA" id="ARBA00004496"/>
    </source>
</evidence>
<dbReference type="PANTHER" id="PTHR30544">
    <property type="entry name" value="23S RRNA METHYLTRANSFERASE"/>
    <property type="match status" value="1"/>
</dbReference>
<evidence type="ECO:0000256" key="6">
    <source>
        <dbReference type="ARBA" id="ARBA00022603"/>
    </source>
</evidence>
<dbReference type="RefSeq" id="WP_377168507.1">
    <property type="nucleotide sequence ID" value="NZ_JBHSMQ010000005.1"/>
</dbReference>
<dbReference type="Pfam" id="PF04055">
    <property type="entry name" value="Radical_SAM"/>
    <property type="match status" value="1"/>
</dbReference>
<keyword evidence="13 14" id="KW-1015">Disulfide bond</keyword>
<gene>
    <name evidence="14 16" type="primary">rlmN</name>
    <name evidence="16" type="ORF">ACFQDI_15935</name>
</gene>
<accession>A0ABW0KUD8</accession>
<evidence type="ECO:0000256" key="5">
    <source>
        <dbReference type="ARBA" id="ARBA00022552"/>
    </source>
</evidence>
<name>A0ABW0KUD8_9BACT</name>
<evidence type="ECO:0000256" key="3">
    <source>
        <dbReference type="ARBA" id="ARBA00022485"/>
    </source>
</evidence>
<organism evidence="16 17">
    <name type="scientific">Prosthecobacter fluviatilis</name>
    <dbReference type="NCBI Taxonomy" id="445931"/>
    <lineage>
        <taxon>Bacteria</taxon>
        <taxon>Pseudomonadati</taxon>
        <taxon>Verrucomicrobiota</taxon>
        <taxon>Verrucomicrobiia</taxon>
        <taxon>Verrucomicrobiales</taxon>
        <taxon>Verrucomicrobiaceae</taxon>
        <taxon>Prosthecobacter</taxon>
    </lineage>
</organism>
<keyword evidence="12 14" id="KW-0411">Iron-sulfur</keyword>
<comment type="catalytic activity">
    <reaction evidence="14">
        <text>adenosine(37) in tRNA + 2 reduced [2Fe-2S]-[ferredoxin] + 2 S-adenosyl-L-methionine = 2-methyladenosine(37) in tRNA + 5'-deoxyadenosine + L-methionine + 2 oxidized [2Fe-2S]-[ferredoxin] + S-adenosyl-L-homocysteine</text>
        <dbReference type="Rhea" id="RHEA:43332"/>
        <dbReference type="Rhea" id="RHEA-COMP:10000"/>
        <dbReference type="Rhea" id="RHEA-COMP:10001"/>
        <dbReference type="Rhea" id="RHEA-COMP:10162"/>
        <dbReference type="Rhea" id="RHEA-COMP:10485"/>
        <dbReference type="ChEBI" id="CHEBI:17319"/>
        <dbReference type="ChEBI" id="CHEBI:33737"/>
        <dbReference type="ChEBI" id="CHEBI:33738"/>
        <dbReference type="ChEBI" id="CHEBI:57844"/>
        <dbReference type="ChEBI" id="CHEBI:57856"/>
        <dbReference type="ChEBI" id="CHEBI:59789"/>
        <dbReference type="ChEBI" id="CHEBI:74411"/>
        <dbReference type="ChEBI" id="CHEBI:74497"/>
        <dbReference type="EC" id="2.1.1.192"/>
    </reaction>
</comment>
<dbReference type="HAMAP" id="MF_01849">
    <property type="entry name" value="RNA_methyltr_RlmN"/>
    <property type="match status" value="1"/>
</dbReference>
<dbReference type="PANTHER" id="PTHR30544:SF5">
    <property type="entry name" value="RADICAL SAM CORE DOMAIN-CONTAINING PROTEIN"/>
    <property type="match status" value="1"/>
</dbReference>